<evidence type="ECO:0000313" key="3">
    <source>
        <dbReference type="Proteomes" id="UP000570678"/>
    </source>
</evidence>
<comment type="caution">
    <text evidence="2">The sequence shown here is derived from an EMBL/GenBank/DDBJ whole genome shotgun (WGS) entry which is preliminary data.</text>
</comment>
<dbReference type="AlphaFoldDB" id="A0A846YIF8"/>
<evidence type="ECO:0000313" key="2">
    <source>
        <dbReference type="EMBL" id="NKY59406.1"/>
    </source>
</evidence>
<name>A0A846YIF8_9NOCA</name>
<gene>
    <name evidence="2" type="ORF">HGA15_25270</name>
</gene>
<keyword evidence="3" id="KW-1185">Reference proteome</keyword>
<evidence type="ECO:0000256" key="1">
    <source>
        <dbReference type="SAM" id="MobiDB-lite"/>
    </source>
</evidence>
<reference evidence="2 3" key="1">
    <citation type="submission" date="2020-04" db="EMBL/GenBank/DDBJ databases">
        <title>MicrobeNet Type strains.</title>
        <authorList>
            <person name="Nicholson A.C."/>
        </authorList>
    </citation>
    <scope>NUCLEOTIDE SEQUENCE [LARGE SCALE GENOMIC DNA]</scope>
    <source>
        <strain evidence="2 3">JCM 3332</strain>
    </source>
</reference>
<feature type="region of interest" description="Disordered" evidence="1">
    <location>
        <begin position="28"/>
        <end position="78"/>
    </location>
</feature>
<protein>
    <submittedName>
        <fullName evidence="2">Uncharacterized protein</fullName>
    </submittedName>
</protein>
<sequence>MMNRHGSTNSEIDRVARMRALIERSSLGEEGARQLAQRTSDGQVDRIRRRLQDINHTETATTERPEAEKTTTDEARQPTATVLAARLPRLIGGGGRPNTAESSNHHFYDMMICSKPITLTPQSSSHSSALETYLVLMADSAGACAWIATPTRFASDGEKYRISAILASRDNLSRNEQLVRHSLSVASDCFSRKPSAKEIFTQLNEKYLTELKSASKLSTEGELDGSIPRIEKEDAKGDTSEWIREYYTSRLPFTQQLPHPFALRRSEHSRERNHLESLVIAVNRRGVGLTAELGESTSSYIYNAVQKATPKSGDRLVKATPHLRSELRRIVDLMKPGARVVRSWKEPTDSDITHDLFIMFSEILRNTSGLLPPALDPIIKVHLEEFDSQSQPCVGVIETTWRTSYSEAEEMGPFESDFDNHSPCGQSR</sequence>
<dbReference type="EMBL" id="JAAXOT010000015">
    <property type="protein sequence ID" value="NKY59406.1"/>
    <property type="molecule type" value="Genomic_DNA"/>
</dbReference>
<proteinExistence type="predicted"/>
<feature type="compositionally biased region" description="Basic and acidic residues" evidence="1">
    <location>
        <begin position="43"/>
        <end position="76"/>
    </location>
</feature>
<dbReference type="RefSeq" id="WP_157116939.1">
    <property type="nucleotide sequence ID" value="NZ_JAAXOT010000015.1"/>
</dbReference>
<organism evidence="2 3">
    <name type="scientific">Nocardia flavorosea</name>
    <dbReference type="NCBI Taxonomy" id="53429"/>
    <lineage>
        <taxon>Bacteria</taxon>
        <taxon>Bacillati</taxon>
        <taxon>Actinomycetota</taxon>
        <taxon>Actinomycetes</taxon>
        <taxon>Mycobacteriales</taxon>
        <taxon>Nocardiaceae</taxon>
        <taxon>Nocardia</taxon>
    </lineage>
</organism>
<accession>A0A846YIF8</accession>
<dbReference type="Proteomes" id="UP000570678">
    <property type="component" value="Unassembled WGS sequence"/>
</dbReference>